<evidence type="ECO:0000313" key="5">
    <source>
        <dbReference type="Proteomes" id="UP000314982"/>
    </source>
</evidence>
<feature type="region of interest" description="Disordered" evidence="3">
    <location>
        <begin position="1369"/>
        <end position="1465"/>
    </location>
</feature>
<dbReference type="GeneTree" id="ENSGT00680000100065"/>
<dbReference type="STRING" id="62062.ENSHHUP00000055111"/>
<reference evidence="4" key="3">
    <citation type="submission" date="2025-09" db="UniProtKB">
        <authorList>
            <consortium name="Ensembl"/>
        </authorList>
    </citation>
    <scope>IDENTIFICATION</scope>
</reference>
<evidence type="ECO:0000313" key="4">
    <source>
        <dbReference type="Ensembl" id="ENSHHUP00000055111.1"/>
    </source>
</evidence>
<dbReference type="Proteomes" id="UP000314982">
    <property type="component" value="Unassembled WGS sequence"/>
</dbReference>
<feature type="compositionally biased region" description="Basic and acidic residues" evidence="3">
    <location>
        <begin position="1434"/>
        <end position="1457"/>
    </location>
</feature>
<evidence type="ECO:0000256" key="2">
    <source>
        <dbReference type="PROSITE-ProRule" id="PRU00259"/>
    </source>
</evidence>
<feature type="compositionally biased region" description="Polar residues" evidence="3">
    <location>
        <begin position="1401"/>
        <end position="1418"/>
    </location>
</feature>
<dbReference type="Pfam" id="PF12796">
    <property type="entry name" value="Ank_2"/>
    <property type="match status" value="1"/>
</dbReference>
<name>A0A4W5NSF7_9TELE</name>
<dbReference type="InterPro" id="IPR000225">
    <property type="entry name" value="Armadillo"/>
</dbReference>
<keyword evidence="5" id="KW-1185">Reference proteome</keyword>
<dbReference type="PANTHER" id="PTHR46464:SF1">
    <property type="entry name" value="ANKYRIN AND ARMADILLO REPEAT-CONTAINING PROTEIN"/>
    <property type="match status" value="1"/>
</dbReference>
<dbReference type="PROSITE" id="PS50088">
    <property type="entry name" value="ANK_REPEAT"/>
    <property type="match status" value="2"/>
</dbReference>
<dbReference type="PANTHER" id="PTHR46464">
    <property type="entry name" value="ANK_REP_REGION DOMAIN-CONTAINING PROTEIN"/>
    <property type="match status" value="1"/>
</dbReference>
<feature type="repeat" description="ARM" evidence="2">
    <location>
        <begin position="769"/>
        <end position="811"/>
    </location>
</feature>
<sequence>MEVMARSLTSSSSSRLQHSSVEEEKDDTAYLAALTAQRNANAFFEKYEKGEVQELLSLTSCNWFLGGEDFTQPVEMPPGIIKQMRNFTESNFIILAPVDARVPLDYKVVHQIVRELTVGIYCFNQVPFVSLEPNFDQSTSCQLSPAYYDTKVGQILVNIDYTIKALWHGANIPRENRIRFSELWRSSMGVDSNGVPQTKKDVFAEFLTAGLQDISEEPCYQGIYNMEVNVDPTYDPNSAEEERLFSQHQESILLKLTSYLSSVRQHGNLFVFEAAHSLASVVRLTEERLELATYQRLQQRLGQQAGLVRGCLERKAEVCRDLAYLRLLTFLVPFLVGLKKRMKIPDLAQMLPAYSDKLKTERELPPLLLGPAFACKHFPYKSDEYFHLHGGIEVDIGTPQLEEVSEETKEAFAALQSLAVDHLRDLLSQDTTYKEHFPVPVHKVNGNNYHVISIEVGSFYPQPNVVPWWEALNTAVKTLRGKRLPLSDIQLHEQFKKTFGYKKAINCKSVPFGLRAAAERGLSAVFYSLCRRNSPSHLGVLDEQGYSLLHHAAKHNRTHIICQLTTTGVNLNQTSSGRFSRTVKSGGGSGPPKEGAGSTPMHLAAQCGSLEAVSCLLALQADHRLVDRRGWMAVHFAAYYGQVACIQALCRKDPELVEMQTTGEYRSCPLLLTATSGSVEALDYMLSAGADWRRRDSKGNDVVQLAALYFHPKVLRHLISLGLPDLSVWKILVEMLHSEDHRRLEMAIRCLEALCVMAKSFWRDIMDAGGIPALLELMRSTRPALQRMAAAVVCHISERTPVCEALVRYGAVPVLVNLLGGQQAELHSRCALILADLAGHSDQYQSLIAQQGGVAPLVRLLGSDLHDVLVNTVRCIKALCVHSPGNQTAVALAGGIPQLVELLTVRSEVLQEEACAALAELAKGHRENQDTICGAGAVAPLVLILRGRKMAAQVTAARALEAIADHNPAIQARFLKKSAAKHLLRLLKVFQVEAREQGAVSLWALAGHTLKQQRLMAEHIGYHFILELILSSSDRMQYVGCQAVIALSRDSRSHQDGLCKENGVPPLVRLLRGSRTTESTLLSVIRSLGILCIGGAHTNNPNSQRVIAEEQAIPTLLELVKHQESLQIKVQVAQTLACVLLGNQDLQTTFWEKEEFTYETVLELLRVPDQDICLEAGYALSLFAYNNTTQQAAILQNGGIPIAMYEPFLNSRNEMERAKAAFQIVVLAKVITDTDQVTLSARGVTVLVDLLQSTNPNTVVLTAQLLASLAHTRAGIPDAIVTMGAVGHLCAHLYSEEEEVRTASSSALGYLTFNRHAHRLLLVECRNTPSMYDLLTQHLIEDAKISHIFTAEFQRQKIVGLPSLSLEINGGPPVPQRNKKGLSKKTSRTPGLSVSAGHFGRTSSTPVLQLQPQRSRTANPKCPLELHPVFDPGEESHRFLWPEPRESDPRRLGERGRGILRAGAS</sequence>
<dbReference type="Gene3D" id="1.25.10.10">
    <property type="entry name" value="Leucine-rich Repeat Variant"/>
    <property type="match status" value="4"/>
</dbReference>
<feature type="repeat" description="ANK" evidence="1">
    <location>
        <begin position="596"/>
        <end position="628"/>
    </location>
</feature>
<accession>A0A4W5NSF7</accession>
<dbReference type="Gene3D" id="1.25.40.20">
    <property type="entry name" value="Ankyrin repeat-containing domain"/>
    <property type="match status" value="1"/>
</dbReference>
<dbReference type="InterPro" id="IPR036770">
    <property type="entry name" value="Ankyrin_rpt-contain_sf"/>
</dbReference>
<proteinExistence type="predicted"/>
<feature type="compositionally biased region" description="Basic residues" evidence="3">
    <location>
        <begin position="1377"/>
        <end position="1387"/>
    </location>
</feature>
<feature type="repeat" description="ANK" evidence="1">
    <location>
        <begin position="544"/>
        <end position="576"/>
    </location>
</feature>
<dbReference type="SUPFAM" id="SSF48403">
    <property type="entry name" value="Ankyrin repeat"/>
    <property type="match status" value="1"/>
</dbReference>
<evidence type="ECO:0000256" key="3">
    <source>
        <dbReference type="SAM" id="MobiDB-lite"/>
    </source>
</evidence>
<organism evidence="4 5">
    <name type="scientific">Hucho hucho</name>
    <name type="common">huchen</name>
    <dbReference type="NCBI Taxonomy" id="62062"/>
    <lineage>
        <taxon>Eukaryota</taxon>
        <taxon>Metazoa</taxon>
        <taxon>Chordata</taxon>
        <taxon>Craniata</taxon>
        <taxon>Vertebrata</taxon>
        <taxon>Euteleostomi</taxon>
        <taxon>Actinopterygii</taxon>
        <taxon>Neopterygii</taxon>
        <taxon>Teleostei</taxon>
        <taxon>Protacanthopterygii</taxon>
        <taxon>Salmoniformes</taxon>
        <taxon>Salmonidae</taxon>
        <taxon>Salmoninae</taxon>
        <taxon>Hucho</taxon>
    </lineage>
</organism>
<reference evidence="5" key="1">
    <citation type="submission" date="2018-06" db="EMBL/GenBank/DDBJ databases">
        <title>Genome assembly of Danube salmon.</title>
        <authorList>
            <person name="Macqueen D.J."/>
            <person name="Gundappa M.K."/>
        </authorList>
    </citation>
    <scope>NUCLEOTIDE SEQUENCE [LARGE SCALE GENOMIC DNA]</scope>
</reference>
<dbReference type="SUPFAM" id="SSF48371">
    <property type="entry name" value="ARM repeat"/>
    <property type="match status" value="2"/>
</dbReference>
<protein>
    <submittedName>
        <fullName evidence="4">Ankyrin and armadillo repeat containing</fullName>
    </submittedName>
</protein>
<reference evidence="4" key="2">
    <citation type="submission" date="2025-08" db="UniProtKB">
        <authorList>
            <consortium name="Ensembl"/>
        </authorList>
    </citation>
    <scope>IDENTIFICATION</scope>
</reference>
<dbReference type="SMART" id="SM00185">
    <property type="entry name" value="ARM"/>
    <property type="match status" value="9"/>
</dbReference>
<dbReference type="SMART" id="SM00248">
    <property type="entry name" value="ANK"/>
    <property type="match status" value="5"/>
</dbReference>
<dbReference type="InterPro" id="IPR043379">
    <property type="entry name" value="ANKAR"/>
</dbReference>
<dbReference type="InterPro" id="IPR002110">
    <property type="entry name" value="Ankyrin_rpt"/>
</dbReference>
<feature type="region of interest" description="Disordered" evidence="3">
    <location>
        <begin position="575"/>
        <end position="600"/>
    </location>
</feature>
<dbReference type="PROSITE" id="PS50297">
    <property type="entry name" value="ANK_REP_REGION"/>
    <property type="match status" value="1"/>
</dbReference>
<dbReference type="Ensembl" id="ENSHHUT00000057027.1">
    <property type="protein sequence ID" value="ENSHHUP00000055111.1"/>
    <property type="gene ID" value="ENSHHUG00000032980.1"/>
</dbReference>
<feature type="region of interest" description="Disordered" evidence="3">
    <location>
        <begin position="1"/>
        <end position="23"/>
    </location>
</feature>
<feature type="compositionally biased region" description="Low complexity" evidence="3">
    <location>
        <begin position="1"/>
        <end position="19"/>
    </location>
</feature>
<evidence type="ECO:0000256" key="1">
    <source>
        <dbReference type="PROSITE-ProRule" id="PRU00023"/>
    </source>
</evidence>
<dbReference type="InterPro" id="IPR011989">
    <property type="entry name" value="ARM-like"/>
</dbReference>
<feature type="repeat" description="ARM" evidence="2">
    <location>
        <begin position="894"/>
        <end position="936"/>
    </location>
</feature>
<feature type="repeat" description="ARM" evidence="2">
    <location>
        <begin position="810"/>
        <end position="852"/>
    </location>
</feature>
<dbReference type="InterPro" id="IPR016024">
    <property type="entry name" value="ARM-type_fold"/>
</dbReference>
<dbReference type="Pfam" id="PF00514">
    <property type="entry name" value="Arm"/>
    <property type="match status" value="3"/>
</dbReference>
<feature type="repeat" description="ARM" evidence="2">
    <location>
        <begin position="852"/>
        <end position="894"/>
    </location>
</feature>
<keyword evidence="1" id="KW-0040">ANK repeat</keyword>
<dbReference type="PROSITE" id="PS50176">
    <property type="entry name" value="ARM_REPEAT"/>
    <property type="match status" value="4"/>
</dbReference>